<evidence type="ECO:0000256" key="1">
    <source>
        <dbReference type="ARBA" id="ARBA00005964"/>
    </source>
</evidence>
<dbReference type="PANTHER" id="PTHR43142">
    <property type="entry name" value="CARBOXYLIC ESTER HYDROLASE"/>
    <property type="match status" value="1"/>
</dbReference>
<dbReference type="PANTHER" id="PTHR43142:SF1">
    <property type="entry name" value="CARBOXYLIC ESTER HYDROLASE"/>
    <property type="match status" value="1"/>
</dbReference>
<dbReference type="OrthoDB" id="19653at2759"/>
<dbReference type="PROSITE" id="PS00122">
    <property type="entry name" value="CARBOXYLESTERASE_B_1"/>
    <property type="match status" value="1"/>
</dbReference>
<evidence type="ECO:0000256" key="3">
    <source>
        <dbReference type="ARBA" id="ARBA00022801"/>
    </source>
</evidence>
<keyword evidence="4" id="KW-1015">Disulfide bond</keyword>
<protein>
    <recommendedName>
        <fullName evidence="6">Carboxylic ester hydrolase</fullName>
        <ecNumber evidence="6">3.1.1.-</ecNumber>
    </recommendedName>
</protein>
<dbReference type="EC" id="3.1.1.-" evidence="6"/>
<dbReference type="AlphaFoldDB" id="A0A0A7ENN7"/>
<keyword evidence="2" id="KW-0719">Serine esterase</keyword>
<keyword evidence="5" id="KW-0325">Glycoprotein</keyword>
<accession>A0A0A7ENN7</accession>
<dbReference type="GO" id="GO:0052689">
    <property type="term" value="F:carboxylic ester hydrolase activity"/>
    <property type="evidence" value="ECO:0007669"/>
    <property type="project" value="UniProtKB-KW"/>
</dbReference>
<name>A0A0A7ENN7_LEPDE</name>
<feature type="domain" description="Carboxylesterase type B" evidence="7">
    <location>
        <begin position="22"/>
        <end position="541"/>
    </location>
</feature>
<dbReference type="InterPro" id="IPR029058">
    <property type="entry name" value="AB_hydrolase_fold"/>
</dbReference>
<evidence type="ECO:0000259" key="7">
    <source>
        <dbReference type="Pfam" id="PF00135"/>
    </source>
</evidence>
<reference evidence="8" key="1">
    <citation type="submission" date="2014-07" db="EMBL/GenBank/DDBJ databases">
        <title>Identification of esterase genes and their expression profiles in several pesticides treated Colorado potato beetle, Leptinotarsa decemlineata.</title>
        <authorList>
            <person name="Lv F."/>
            <person name="Fu K."/>
        </authorList>
    </citation>
    <scope>NUCLEOTIDE SEQUENCE</scope>
</reference>
<dbReference type="EMBL" id="KM220537">
    <property type="protein sequence ID" value="AIY68328.1"/>
    <property type="molecule type" value="mRNA"/>
</dbReference>
<evidence type="ECO:0000256" key="4">
    <source>
        <dbReference type="ARBA" id="ARBA00023157"/>
    </source>
</evidence>
<evidence type="ECO:0000256" key="5">
    <source>
        <dbReference type="ARBA" id="ARBA00023180"/>
    </source>
</evidence>
<dbReference type="ESTHER" id="lepde-a0a0a7enn7">
    <property type="family name" value="Carb_B_Arthropoda"/>
</dbReference>
<keyword evidence="3 6" id="KW-0378">Hydrolase</keyword>
<comment type="similarity">
    <text evidence="1 6">Belongs to the type-B carboxylesterase/lipase family.</text>
</comment>
<dbReference type="InterPro" id="IPR002018">
    <property type="entry name" value="CarbesteraseB"/>
</dbReference>
<sequence>MGWYLNIGTILLVQYAAADFFILETPLGKIQGSVLKSRLGRDIFSFRGVRYAEAPIHDLRFKPPVPVKQWNGIYNATKDGPLCPQPTEDPISEDCLILNVYSSKLPTSTNNPKRPVILFIHPGGLYSVGSTSVWLGPNYFMDQDIVLVTMNYRLGTLGFLSTGSEEAPGNNGFKDQVEALRWIQKNILSFGGDPDSVTIMGYSAGGWSVILHMVSPMSRGLFHKAVAMSGSPLIMPIPDNMLDLAKKQARLLNCPDDIIPNMITCLKNVPYETLGNSLSGFREYGKNPIIIWSPVIEKDFGQPRFLPDHPDRLIENGRFQKVPLITGQTEFEFGYKAFEIIGNETLEKEMNDDFEKVAPIAFGYERNSDRSKQISRVLRKFYFDDKKIDESQLNYLSELYSDSIIGFSNNRAAKLFTRYGDKPVYYYRLSYRGRFSHFYLPDSNNSIPYGVVHHDDLIYLFYIQKLFPLFGKDSPTEVEMVEKLTKLYANFAKTGNPTPESSGSYGDVEWKKFSLEEQQYLEIGNEVKMKKRLYKNRFDEWEKLFPIQK</sequence>
<dbReference type="FunFam" id="3.40.50.1820:FF:000155">
    <property type="entry name" value="Carboxylic ester hydrolase"/>
    <property type="match status" value="1"/>
</dbReference>
<evidence type="ECO:0000256" key="6">
    <source>
        <dbReference type="RuleBase" id="RU361235"/>
    </source>
</evidence>
<dbReference type="Pfam" id="PF00135">
    <property type="entry name" value="COesterase"/>
    <property type="match status" value="1"/>
</dbReference>
<dbReference type="InterPro" id="IPR019826">
    <property type="entry name" value="Carboxylesterase_B_AS"/>
</dbReference>
<proteinExistence type="evidence at transcript level"/>
<organism evidence="8">
    <name type="scientific">Leptinotarsa decemlineata</name>
    <name type="common">Colorado potato beetle</name>
    <name type="synonym">Doryphora decemlineata</name>
    <dbReference type="NCBI Taxonomy" id="7539"/>
    <lineage>
        <taxon>Eukaryota</taxon>
        <taxon>Metazoa</taxon>
        <taxon>Ecdysozoa</taxon>
        <taxon>Arthropoda</taxon>
        <taxon>Hexapoda</taxon>
        <taxon>Insecta</taxon>
        <taxon>Pterygota</taxon>
        <taxon>Neoptera</taxon>
        <taxon>Endopterygota</taxon>
        <taxon>Coleoptera</taxon>
        <taxon>Polyphaga</taxon>
        <taxon>Cucujiformia</taxon>
        <taxon>Chrysomeloidea</taxon>
        <taxon>Chrysomelidae</taxon>
        <taxon>Chrysomelinae</taxon>
        <taxon>Doryphorini</taxon>
        <taxon>Leptinotarsa</taxon>
    </lineage>
</organism>
<dbReference type="Gene3D" id="3.40.50.1820">
    <property type="entry name" value="alpha/beta hydrolase"/>
    <property type="match status" value="1"/>
</dbReference>
<evidence type="ECO:0000313" key="8">
    <source>
        <dbReference type="EMBL" id="AIY68328.1"/>
    </source>
</evidence>
<evidence type="ECO:0000256" key="2">
    <source>
        <dbReference type="ARBA" id="ARBA00022487"/>
    </source>
</evidence>
<dbReference type="SUPFAM" id="SSF53474">
    <property type="entry name" value="alpha/beta-Hydrolases"/>
    <property type="match status" value="1"/>
</dbReference>